<protein>
    <submittedName>
        <fullName evidence="8">YcxB-like protein</fullName>
    </submittedName>
</protein>
<reference evidence="7 10" key="1">
    <citation type="journal article" date="2018" name="Int. J. Syst. Evol. Microbiol.">
        <title>Draft Genome Sequence of Faecalimonas umbilicata JCM 30896T, an Acetate-Producing Bacterium Isolated from Human Feces.</title>
        <authorList>
            <person name="Sakamoto M."/>
            <person name="Ikeyama N."/>
            <person name="Yuki M."/>
            <person name="Ohkuma M."/>
        </authorList>
    </citation>
    <scope>NUCLEOTIDE SEQUENCE [LARGE SCALE GENOMIC DNA]</scope>
    <source>
        <strain evidence="7 10">EGH7</strain>
    </source>
</reference>
<dbReference type="AlphaFoldDB" id="A0A4R3J999"/>
<dbReference type="SUPFAM" id="SSF90123">
    <property type="entry name" value="ABC transporter transmembrane region"/>
    <property type="match status" value="1"/>
</dbReference>
<keyword evidence="4 5" id="KW-0472">Membrane</keyword>
<dbReference type="RefSeq" id="WP_009263017.1">
    <property type="nucleotide sequence ID" value="NZ_AP031411.1"/>
</dbReference>
<dbReference type="InterPro" id="IPR036640">
    <property type="entry name" value="ABC1_TM_sf"/>
</dbReference>
<comment type="subcellular location">
    <subcellularLocation>
        <location evidence="1">Cell membrane</location>
        <topology evidence="1">Multi-pass membrane protein</topology>
    </subcellularLocation>
</comment>
<feature type="transmembrane region" description="Helical" evidence="5">
    <location>
        <begin position="51"/>
        <end position="72"/>
    </location>
</feature>
<dbReference type="Proteomes" id="UP000702954">
    <property type="component" value="Unassembled WGS sequence"/>
</dbReference>
<dbReference type="Pfam" id="PF14317">
    <property type="entry name" value="YcxB"/>
    <property type="match status" value="1"/>
</dbReference>
<organism evidence="8 9">
    <name type="scientific">Faecalimonas umbilicata</name>
    <dbReference type="NCBI Taxonomy" id="1912855"/>
    <lineage>
        <taxon>Bacteria</taxon>
        <taxon>Bacillati</taxon>
        <taxon>Bacillota</taxon>
        <taxon>Clostridia</taxon>
        <taxon>Lachnospirales</taxon>
        <taxon>Lachnospiraceae</taxon>
        <taxon>Faecalimonas</taxon>
    </lineage>
</organism>
<gene>
    <name evidence="8" type="ORF">EDD74_13220</name>
    <name evidence="7" type="ORF">FAEUMB_15720</name>
</gene>
<keyword evidence="2 5" id="KW-0812">Transmembrane</keyword>
<evidence type="ECO:0000256" key="4">
    <source>
        <dbReference type="ARBA" id="ARBA00023136"/>
    </source>
</evidence>
<evidence type="ECO:0000259" key="6">
    <source>
        <dbReference type="Pfam" id="PF14317"/>
    </source>
</evidence>
<keyword evidence="10" id="KW-1185">Reference proteome</keyword>
<keyword evidence="3 5" id="KW-1133">Transmembrane helix</keyword>
<dbReference type="EMBL" id="BHEO01000008">
    <property type="protein sequence ID" value="GBU05031.1"/>
    <property type="molecule type" value="Genomic_DNA"/>
</dbReference>
<name>A0A4R3J999_9FIRM</name>
<dbReference type="GeneID" id="97506222"/>
<evidence type="ECO:0000313" key="7">
    <source>
        <dbReference type="EMBL" id="GBU05031.1"/>
    </source>
</evidence>
<feature type="domain" description="YcxB-like C-terminal" evidence="6">
    <location>
        <begin position="94"/>
        <end position="146"/>
    </location>
</feature>
<reference evidence="8 9" key="2">
    <citation type="submission" date="2019-03" db="EMBL/GenBank/DDBJ databases">
        <title>Genomic Encyclopedia of Type Strains, Phase IV (KMG-IV): sequencing the most valuable type-strain genomes for metagenomic binning, comparative biology and taxonomic classification.</title>
        <authorList>
            <person name="Goeker M."/>
        </authorList>
    </citation>
    <scope>NUCLEOTIDE SEQUENCE [LARGE SCALE GENOMIC DNA]</scope>
    <source>
        <strain evidence="8 9">DSM 103426</strain>
    </source>
</reference>
<evidence type="ECO:0000256" key="1">
    <source>
        <dbReference type="ARBA" id="ARBA00004651"/>
    </source>
</evidence>
<evidence type="ECO:0000313" key="10">
    <source>
        <dbReference type="Proteomes" id="UP000702954"/>
    </source>
</evidence>
<accession>A0A4R3J999</accession>
<sequence length="168" mass="18985">MSVKMDVQMTPRAMYDFLLYHTYSHLSGLIGAIFGVVVLGLGIRAMAQGDYTAGMMFFFFAAVFLVMTPLTLKSKAKAQVKTTPMFQKPITYELTEEGITISQEDQQTEVKWEEFQKAVSTNRTLILYITRVRALVFPKEALGEQYTAAVQMISTHMAPAKVKIRQVR</sequence>
<dbReference type="GO" id="GO:0005886">
    <property type="term" value="C:plasma membrane"/>
    <property type="evidence" value="ECO:0007669"/>
    <property type="project" value="UniProtKB-SubCell"/>
</dbReference>
<feature type="transmembrane region" description="Helical" evidence="5">
    <location>
        <begin position="20"/>
        <end position="45"/>
    </location>
</feature>
<proteinExistence type="predicted"/>
<evidence type="ECO:0000256" key="3">
    <source>
        <dbReference type="ARBA" id="ARBA00022989"/>
    </source>
</evidence>
<dbReference type="Proteomes" id="UP000294613">
    <property type="component" value="Unassembled WGS sequence"/>
</dbReference>
<dbReference type="InterPro" id="IPR025588">
    <property type="entry name" value="YcxB-like_C"/>
</dbReference>
<dbReference type="EMBL" id="SLZV01000032">
    <property type="protein sequence ID" value="TCS62448.1"/>
    <property type="molecule type" value="Genomic_DNA"/>
</dbReference>
<evidence type="ECO:0000313" key="9">
    <source>
        <dbReference type="Proteomes" id="UP000294613"/>
    </source>
</evidence>
<comment type="caution">
    <text evidence="8">The sequence shown here is derived from an EMBL/GenBank/DDBJ whole genome shotgun (WGS) entry which is preliminary data.</text>
</comment>
<evidence type="ECO:0000256" key="2">
    <source>
        <dbReference type="ARBA" id="ARBA00022692"/>
    </source>
</evidence>
<evidence type="ECO:0000256" key="5">
    <source>
        <dbReference type="SAM" id="Phobius"/>
    </source>
</evidence>
<evidence type="ECO:0000313" key="8">
    <source>
        <dbReference type="EMBL" id="TCS62448.1"/>
    </source>
</evidence>
<dbReference type="GO" id="GO:0005524">
    <property type="term" value="F:ATP binding"/>
    <property type="evidence" value="ECO:0007669"/>
    <property type="project" value="InterPro"/>
</dbReference>